<dbReference type="PANTHER" id="PTHR30572:SF4">
    <property type="entry name" value="ABC TRANSPORTER PERMEASE YTRF"/>
    <property type="match status" value="1"/>
</dbReference>
<dbReference type="PANTHER" id="PTHR30572">
    <property type="entry name" value="MEMBRANE COMPONENT OF TRANSPORTER-RELATED"/>
    <property type="match status" value="1"/>
</dbReference>
<organism evidence="10 11">
    <name type="scientific">Candidatus Magasanikbacteria bacterium CG_4_9_14_3_um_filter_32_9</name>
    <dbReference type="NCBI Taxonomy" id="1974644"/>
    <lineage>
        <taxon>Bacteria</taxon>
        <taxon>Candidatus Magasanikiibacteriota</taxon>
    </lineage>
</organism>
<dbReference type="Pfam" id="PF12704">
    <property type="entry name" value="MacB_PCD"/>
    <property type="match status" value="1"/>
</dbReference>
<dbReference type="InterPro" id="IPR025857">
    <property type="entry name" value="MacB_PCD"/>
</dbReference>
<keyword evidence="2" id="KW-1003">Cell membrane</keyword>
<dbReference type="Proteomes" id="UP000230843">
    <property type="component" value="Unassembled WGS sequence"/>
</dbReference>
<evidence type="ECO:0000313" key="10">
    <source>
        <dbReference type="EMBL" id="PJA90372.1"/>
    </source>
</evidence>
<gene>
    <name evidence="10" type="ORF">CO137_00460</name>
</gene>
<feature type="domain" description="MacB-like periplasmic core" evidence="9">
    <location>
        <begin position="21"/>
        <end position="236"/>
    </location>
</feature>
<evidence type="ECO:0000256" key="5">
    <source>
        <dbReference type="ARBA" id="ARBA00023136"/>
    </source>
</evidence>
<reference evidence="11" key="1">
    <citation type="submission" date="2017-09" db="EMBL/GenBank/DDBJ databases">
        <title>Depth-based differentiation of microbial function through sediment-hosted aquifers and enrichment of novel symbionts in the deep terrestrial subsurface.</title>
        <authorList>
            <person name="Probst A.J."/>
            <person name="Ladd B."/>
            <person name="Jarett J.K."/>
            <person name="Geller-Mcgrath D.E."/>
            <person name="Sieber C.M.K."/>
            <person name="Emerson J.B."/>
            <person name="Anantharaman K."/>
            <person name="Thomas B.C."/>
            <person name="Malmstrom R."/>
            <person name="Stieglmeier M."/>
            <person name="Klingl A."/>
            <person name="Woyke T."/>
            <person name="Ryan C.M."/>
            <person name="Banfield J.F."/>
        </authorList>
    </citation>
    <scope>NUCLEOTIDE SEQUENCE [LARGE SCALE GENOMIC DNA]</scope>
</reference>
<name>A0A2M7Z7M1_9BACT</name>
<dbReference type="Pfam" id="PF02687">
    <property type="entry name" value="FtsX"/>
    <property type="match status" value="1"/>
</dbReference>
<evidence type="ECO:0000259" key="9">
    <source>
        <dbReference type="Pfam" id="PF12704"/>
    </source>
</evidence>
<dbReference type="AlphaFoldDB" id="A0A2M7Z7M1"/>
<evidence type="ECO:0008006" key="12">
    <source>
        <dbReference type="Google" id="ProtNLM"/>
    </source>
</evidence>
<sequence>MKLRDALLLSTRMFQTRPLRTLLTVLGVGVGIGAVLFLVSLGYGLQEAVLSRITTADAILSLDVTSSGSELIVLDEENINKIKSMEGVSEVSPVISASSQILLDDLVGDGTIYAVDPSYFRLSGIETSLGTLFSENRAENPGAVISSAMAKLFNIDPVDILDKEFKLSFFIPKINEDGTEEINIVEKETVFKITGVIANELESFAYIPLESIKDVGFNKYLETKVKVVNVDVMDSVRIQILEQGFFVSALKDTIEDAQKIFGIIQIILGLFGMVALVVSAIGMFNTMTVMLLERTNEIGIMRSIGVTRASIRFLFIVESVIMGFLGGIVGIVIGMLAGEIFNFVVNLLAKNLGGEAIDLFVSPMWFILLILSFSFVVGFITGVFPARRAARLNPLDALRYK</sequence>
<dbReference type="GO" id="GO:0022857">
    <property type="term" value="F:transmembrane transporter activity"/>
    <property type="evidence" value="ECO:0007669"/>
    <property type="project" value="TreeGrafter"/>
</dbReference>
<evidence type="ECO:0000259" key="8">
    <source>
        <dbReference type="Pfam" id="PF02687"/>
    </source>
</evidence>
<feature type="transmembrane region" description="Helical" evidence="7">
    <location>
        <begin position="266"/>
        <end position="292"/>
    </location>
</feature>
<evidence type="ECO:0000256" key="4">
    <source>
        <dbReference type="ARBA" id="ARBA00022989"/>
    </source>
</evidence>
<evidence type="ECO:0000256" key="7">
    <source>
        <dbReference type="SAM" id="Phobius"/>
    </source>
</evidence>
<evidence type="ECO:0000256" key="2">
    <source>
        <dbReference type="ARBA" id="ARBA00022475"/>
    </source>
</evidence>
<accession>A0A2M7Z7M1</accession>
<evidence type="ECO:0000313" key="11">
    <source>
        <dbReference type="Proteomes" id="UP000230843"/>
    </source>
</evidence>
<feature type="transmembrane region" description="Helical" evidence="7">
    <location>
        <begin position="21"/>
        <end position="45"/>
    </location>
</feature>
<evidence type="ECO:0000256" key="6">
    <source>
        <dbReference type="ARBA" id="ARBA00038076"/>
    </source>
</evidence>
<comment type="similarity">
    <text evidence="6">Belongs to the ABC-4 integral membrane protein family.</text>
</comment>
<feature type="domain" description="ABC3 transporter permease C-terminal" evidence="8">
    <location>
        <begin position="270"/>
        <end position="394"/>
    </location>
</feature>
<dbReference type="EMBL" id="PFVJ01000011">
    <property type="protein sequence ID" value="PJA90372.1"/>
    <property type="molecule type" value="Genomic_DNA"/>
</dbReference>
<keyword evidence="5 7" id="KW-0472">Membrane</keyword>
<dbReference type="GO" id="GO:0005886">
    <property type="term" value="C:plasma membrane"/>
    <property type="evidence" value="ECO:0007669"/>
    <property type="project" value="UniProtKB-SubCell"/>
</dbReference>
<keyword evidence="3 7" id="KW-0812">Transmembrane</keyword>
<comment type="subcellular location">
    <subcellularLocation>
        <location evidence="1">Cell membrane</location>
        <topology evidence="1">Multi-pass membrane protein</topology>
    </subcellularLocation>
</comment>
<feature type="transmembrane region" description="Helical" evidence="7">
    <location>
        <begin position="364"/>
        <end position="384"/>
    </location>
</feature>
<evidence type="ECO:0000256" key="1">
    <source>
        <dbReference type="ARBA" id="ARBA00004651"/>
    </source>
</evidence>
<keyword evidence="4 7" id="KW-1133">Transmembrane helix</keyword>
<feature type="transmembrane region" description="Helical" evidence="7">
    <location>
        <begin position="313"/>
        <end position="344"/>
    </location>
</feature>
<dbReference type="InterPro" id="IPR050250">
    <property type="entry name" value="Macrolide_Exporter_MacB"/>
</dbReference>
<dbReference type="InterPro" id="IPR003838">
    <property type="entry name" value="ABC3_permease_C"/>
</dbReference>
<protein>
    <recommendedName>
        <fullName evidence="12">ABC transporter permease</fullName>
    </recommendedName>
</protein>
<comment type="caution">
    <text evidence="10">The sequence shown here is derived from an EMBL/GenBank/DDBJ whole genome shotgun (WGS) entry which is preliminary data.</text>
</comment>
<evidence type="ECO:0000256" key="3">
    <source>
        <dbReference type="ARBA" id="ARBA00022692"/>
    </source>
</evidence>
<proteinExistence type="inferred from homology"/>